<reference evidence="1" key="1">
    <citation type="submission" date="2023-08" db="EMBL/GenBank/DDBJ databases">
        <title>A de novo genome assembly of Solanum verrucosum Schlechtendal, a Mexican diploid species geographically isolated from the other diploid A-genome species in potato relatives.</title>
        <authorList>
            <person name="Hosaka K."/>
        </authorList>
    </citation>
    <scope>NUCLEOTIDE SEQUENCE</scope>
    <source>
        <tissue evidence="1">Young leaves</tissue>
    </source>
</reference>
<keyword evidence="2" id="KW-1185">Reference proteome</keyword>
<accession>A0AAF0UYN8</accession>
<evidence type="ECO:0000313" key="2">
    <source>
        <dbReference type="Proteomes" id="UP001234989"/>
    </source>
</evidence>
<dbReference type="Proteomes" id="UP001234989">
    <property type="component" value="Chromosome 11"/>
</dbReference>
<sequence>MIANPRNDTHASAIVIRSGEVLHNESLNEEVGTQKVLVDYRPPKQVDESLVDNVEDENLESCSNENRRWLCNVHGRIGHKKCQMEFDTIEFSHNYIANMPSNVIIKEDHPGAFTVPSTI</sequence>
<gene>
    <name evidence="1" type="ORF">MTR67_048562</name>
</gene>
<organism evidence="1 2">
    <name type="scientific">Solanum verrucosum</name>
    <dbReference type="NCBI Taxonomy" id="315347"/>
    <lineage>
        <taxon>Eukaryota</taxon>
        <taxon>Viridiplantae</taxon>
        <taxon>Streptophyta</taxon>
        <taxon>Embryophyta</taxon>
        <taxon>Tracheophyta</taxon>
        <taxon>Spermatophyta</taxon>
        <taxon>Magnoliopsida</taxon>
        <taxon>eudicotyledons</taxon>
        <taxon>Gunneridae</taxon>
        <taxon>Pentapetalae</taxon>
        <taxon>asterids</taxon>
        <taxon>lamiids</taxon>
        <taxon>Solanales</taxon>
        <taxon>Solanaceae</taxon>
        <taxon>Solanoideae</taxon>
        <taxon>Solaneae</taxon>
        <taxon>Solanum</taxon>
    </lineage>
</organism>
<proteinExistence type="predicted"/>
<evidence type="ECO:0000313" key="1">
    <source>
        <dbReference type="EMBL" id="WMV55177.1"/>
    </source>
</evidence>
<dbReference type="EMBL" id="CP133622">
    <property type="protein sequence ID" value="WMV55177.1"/>
    <property type="molecule type" value="Genomic_DNA"/>
</dbReference>
<name>A0AAF0UYN8_SOLVR</name>
<protein>
    <submittedName>
        <fullName evidence="1">Uncharacterized protein</fullName>
    </submittedName>
</protein>
<dbReference type="AlphaFoldDB" id="A0AAF0UYN8"/>